<accession>A0ACB8T1B3</accession>
<evidence type="ECO:0000313" key="1">
    <source>
        <dbReference type="EMBL" id="KAI0062172.1"/>
    </source>
</evidence>
<dbReference type="EMBL" id="MU277209">
    <property type="protein sequence ID" value="KAI0062172.1"/>
    <property type="molecule type" value="Genomic_DNA"/>
</dbReference>
<evidence type="ECO:0000313" key="2">
    <source>
        <dbReference type="Proteomes" id="UP000814140"/>
    </source>
</evidence>
<reference evidence="1" key="1">
    <citation type="submission" date="2021-03" db="EMBL/GenBank/DDBJ databases">
        <authorList>
            <consortium name="DOE Joint Genome Institute"/>
            <person name="Ahrendt S."/>
            <person name="Looney B.P."/>
            <person name="Miyauchi S."/>
            <person name="Morin E."/>
            <person name="Drula E."/>
            <person name="Courty P.E."/>
            <person name="Chicoki N."/>
            <person name="Fauchery L."/>
            <person name="Kohler A."/>
            <person name="Kuo A."/>
            <person name="Labutti K."/>
            <person name="Pangilinan J."/>
            <person name="Lipzen A."/>
            <person name="Riley R."/>
            <person name="Andreopoulos W."/>
            <person name="He G."/>
            <person name="Johnson J."/>
            <person name="Barry K.W."/>
            <person name="Grigoriev I.V."/>
            <person name="Nagy L."/>
            <person name="Hibbett D."/>
            <person name="Henrissat B."/>
            <person name="Matheny P.B."/>
            <person name="Labbe J."/>
            <person name="Martin F."/>
        </authorList>
    </citation>
    <scope>NUCLEOTIDE SEQUENCE</scope>
    <source>
        <strain evidence="1">HHB10654</strain>
    </source>
</reference>
<reference evidence="1" key="2">
    <citation type="journal article" date="2022" name="New Phytol.">
        <title>Evolutionary transition to the ectomycorrhizal habit in the genomes of a hyperdiverse lineage of mushroom-forming fungi.</title>
        <authorList>
            <person name="Looney B."/>
            <person name="Miyauchi S."/>
            <person name="Morin E."/>
            <person name="Drula E."/>
            <person name="Courty P.E."/>
            <person name="Kohler A."/>
            <person name="Kuo A."/>
            <person name="LaButti K."/>
            <person name="Pangilinan J."/>
            <person name="Lipzen A."/>
            <person name="Riley R."/>
            <person name="Andreopoulos W."/>
            <person name="He G."/>
            <person name="Johnson J."/>
            <person name="Nolan M."/>
            <person name="Tritt A."/>
            <person name="Barry K.W."/>
            <person name="Grigoriev I.V."/>
            <person name="Nagy L.G."/>
            <person name="Hibbett D."/>
            <person name="Henrissat B."/>
            <person name="Matheny P.B."/>
            <person name="Labbe J."/>
            <person name="Martin F.M."/>
        </authorList>
    </citation>
    <scope>NUCLEOTIDE SEQUENCE</scope>
    <source>
        <strain evidence="1">HHB10654</strain>
    </source>
</reference>
<protein>
    <submittedName>
        <fullName evidence="1">Uncharacterized protein</fullName>
    </submittedName>
</protein>
<dbReference type="Proteomes" id="UP000814140">
    <property type="component" value="Unassembled WGS sequence"/>
</dbReference>
<gene>
    <name evidence="1" type="ORF">BV25DRAFT_702614</name>
</gene>
<comment type="caution">
    <text evidence="1">The sequence shown here is derived from an EMBL/GenBank/DDBJ whole genome shotgun (WGS) entry which is preliminary data.</text>
</comment>
<proteinExistence type="predicted"/>
<keyword evidence="2" id="KW-1185">Reference proteome</keyword>
<name>A0ACB8T1B3_9AGAM</name>
<organism evidence="1 2">
    <name type="scientific">Artomyces pyxidatus</name>
    <dbReference type="NCBI Taxonomy" id="48021"/>
    <lineage>
        <taxon>Eukaryota</taxon>
        <taxon>Fungi</taxon>
        <taxon>Dikarya</taxon>
        <taxon>Basidiomycota</taxon>
        <taxon>Agaricomycotina</taxon>
        <taxon>Agaricomycetes</taxon>
        <taxon>Russulales</taxon>
        <taxon>Auriscalpiaceae</taxon>
        <taxon>Artomyces</taxon>
    </lineage>
</organism>
<sequence length="216" mass="22839">MSDDTTVVGSDDAYMGCDSAGNATVSSHSDVSLDAFDTTSRSLSPVSDDALRLPADMGVSMERATSGYAENTVYSYSSTLSHAYTLPHDDTDILLTTDSLGFEPFDALDALEPYPSLNSTGLGRTKSDAPEALQRCAEDEEALTWPCRCVLCVPPPGGGALRSARCTVCGRLIRFSKHTDQAIRLPSEEEVNSNLGLILAAMDLVVGGTPAHSVKV</sequence>